<organism evidence="5 6">
    <name type="scientific">Monopterus albus</name>
    <name type="common">Swamp eel</name>
    <dbReference type="NCBI Taxonomy" id="43700"/>
    <lineage>
        <taxon>Eukaryota</taxon>
        <taxon>Metazoa</taxon>
        <taxon>Chordata</taxon>
        <taxon>Craniata</taxon>
        <taxon>Vertebrata</taxon>
        <taxon>Euteleostomi</taxon>
        <taxon>Actinopterygii</taxon>
        <taxon>Neopterygii</taxon>
        <taxon>Teleostei</taxon>
        <taxon>Neoteleostei</taxon>
        <taxon>Acanthomorphata</taxon>
        <taxon>Anabantaria</taxon>
        <taxon>Synbranchiformes</taxon>
        <taxon>Synbranchidae</taxon>
        <taxon>Monopterus</taxon>
    </lineage>
</organism>
<keyword evidence="6" id="KW-1185">Reference proteome</keyword>
<evidence type="ECO:0008006" key="7">
    <source>
        <dbReference type="Google" id="ProtNLM"/>
    </source>
</evidence>
<accession>A0A3Q3INX0</accession>
<keyword evidence="2 3" id="KW-0175">Coiled coil</keyword>
<dbReference type="Ensembl" id="ENSMALT00000006804.1">
    <property type="protein sequence ID" value="ENSMALP00000006663.1"/>
    <property type="gene ID" value="ENSMALG00000004719.1"/>
</dbReference>
<dbReference type="GO" id="GO:0005794">
    <property type="term" value="C:Golgi apparatus"/>
    <property type="evidence" value="ECO:0007669"/>
    <property type="project" value="TreeGrafter"/>
</dbReference>
<dbReference type="GO" id="GO:0070840">
    <property type="term" value="F:dynein complex binding"/>
    <property type="evidence" value="ECO:0007669"/>
    <property type="project" value="InterPro"/>
</dbReference>
<sequence>MAAGGAGCGDTVEQCRAEVERLTRELAEANREKVRAAECGLVVLEENQSLKQQYAELEAEQEALRLELEQLQEAFGQAYSTQRKVAEDGETNEETLLQESATKEAYYMSRLLELQSNLKHSHAVASSAQADNEHLSTVLQELRESNEMLELQRSRMREEIREYKFRESRLLQDYTELEEENISLQKLVSTLKQNQVEYEGLKHEIKVLEEETELLNSQLQDALRLKDISDAQLEEALESLKSEREQKKHLRRELVHHLSMCDVAYTGSQDGVYVADKSSETLPFDHSKTGVGTAAGSLPKANGECRGPGRKAEGVATSDLFSEMNLTEVQKLKQQIITVEHEKVALMASLQESQTQLEHTQGALTEQHEKVLRLSRKVSVLRRLHRRAHLNQEAHSSFTSQLNTEVFSYQTPGLEILQCKYRVAVTEVVELKVEVKALRERLSQCGDGAAEMKPRHKGQLQKLESQVASLEKSCQEGRKKISSLEMELQACQSAASESQGALNAAQDELVTLSEELAQLYHHVCLCNNETPNRVMLDYYRSLQGRGLRGLSASLKAMSSDNSKVLLTPRLARRLAAVSGGGEKEGERGGLQVISASSSSSSSSSPALEPAGELRREPMNIHNLNAIIRDQVKHLQRAVDRSLQLSRQRAAARELAPLLDKDKESCMEEILKLKSLLSTKREQIATLRLVLKANKQTAEVALANLKSKYEAEKYMVTDTMMKLRNELKALKEDAATFSSLRAMFATRCDEYVTQLDEMQRQLAAAEDEKKTLNSLLRMAIQQKLALTQRLEDLAFDQEQTHCTRRSRLIRGKTSTCGSPISKHRRA</sequence>
<proteinExistence type="inferred from homology"/>
<feature type="coiled-coil region" evidence="3">
    <location>
        <begin position="132"/>
        <end position="253"/>
    </location>
</feature>
<feature type="coiled-coil region" evidence="3">
    <location>
        <begin position="12"/>
        <end position="74"/>
    </location>
</feature>
<dbReference type="Gene3D" id="6.10.250.2470">
    <property type="match status" value="1"/>
</dbReference>
<evidence type="ECO:0000313" key="5">
    <source>
        <dbReference type="Ensembl" id="ENSMALP00000006663.1"/>
    </source>
</evidence>
<reference evidence="5" key="1">
    <citation type="submission" date="2025-08" db="UniProtKB">
        <authorList>
            <consortium name="Ensembl"/>
        </authorList>
    </citation>
    <scope>IDENTIFICATION</scope>
</reference>
<dbReference type="GO" id="GO:0072393">
    <property type="term" value="P:microtubule anchoring at microtubule organizing center"/>
    <property type="evidence" value="ECO:0007669"/>
    <property type="project" value="TreeGrafter"/>
</dbReference>
<dbReference type="GO" id="GO:0048260">
    <property type="term" value="P:positive regulation of receptor-mediated endocytosis"/>
    <property type="evidence" value="ECO:0007669"/>
    <property type="project" value="TreeGrafter"/>
</dbReference>
<feature type="region of interest" description="Disordered" evidence="4">
    <location>
        <begin position="577"/>
        <end position="614"/>
    </location>
</feature>
<evidence type="ECO:0000313" key="6">
    <source>
        <dbReference type="Proteomes" id="UP000261600"/>
    </source>
</evidence>
<dbReference type="Pfam" id="PF09730">
    <property type="entry name" value="BicD"/>
    <property type="match status" value="1"/>
</dbReference>
<dbReference type="GO" id="GO:0005829">
    <property type="term" value="C:cytosol"/>
    <property type="evidence" value="ECO:0007669"/>
    <property type="project" value="TreeGrafter"/>
</dbReference>
<dbReference type="GO" id="GO:0045505">
    <property type="term" value="F:dynein intermediate chain binding"/>
    <property type="evidence" value="ECO:0007669"/>
    <property type="project" value="TreeGrafter"/>
</dbReference>
<protein>
    <recommendedName>
        <fullName evidence="7">Bicaudal D homolog 1a</fullName>
    </recommendedName>
</protein>
<evidence type="ECO:0000256" key="2">
    <source>
        <dbReference type="ARBA" id="ARBA00023054"/>
    </source>
</evidence>
<evidence type="ECO:0000256" key="1">
    <source>
        <dbReference type="ARBA" id="ARBA00010061"/>
    </source>
</evidence>
<name>A0A3Q3INX0_MONAL</name>
<dbReference type="PANTHER" id="PTHR31233:SF3">
    <property type="entry name" value="PROTEIN BICAUDAL D HOMOLOG 1"/>
    <property type="match status" value="1"/>
</dbReference>
<dbReference type="InterPro" id="IPR018477">
    <property type="entry name" value="BICD"/>
</dbReference>
<feature type="region of interest" description="Disordered" evidence="4">
    <location>
        <begin position="285"/>
        <end position="310"/>
    </location>
</feature>
<dbReference type="AlphaFoldDB" id="A0A3Q3INX0"/>
<evidence type="ECO:0000256" key="4">
    <source>
        <dbReference type="SAM" id="MobiDB-lite"/>
    </source>
</evidence>
<dbReference type="GO" id="GO:0070507">
    <property type="term" value="P:regulation of microtubule cytoskeleton organization"/>
    <property type="evidence" value="ECO:0007669"/>
    <property type="project" value="TreeGrafter"/>
</dbReference>
<reference evidence="5" key="2">
    <citation type="submission" date="2025-09" db="UniProtKB">
        <authorList>
            <consortium name="Ensembl"/>
        </authorList>
    </citation>
    <scope>IDENTIFICATION</scope>
</reference>
<comment type="similarity">
    <text evidence="1">Belongs to the BicD family.</text>
</comment>
<dbReference type="PANTHER" id="PTHR31233">
    <property type="entry name" value="BICAUDAL D FAMILY MEMBER"/>
    <property type="match status" value="1"/>
</dbReference>
<dbReference type="Gene3D" id="1.10.287.1490">
    <property type="match status" value="1"/>
</dbReference>
<feature type="coiled-coil region" evidence="3">
    <location>
        <begin position="421"/>
        <end position="522"/>
    </location>
</feature>
<dbReference type="GO" id="GO:0034452">
    <property type="term" value="F:dynactin binding"/>
    <property type="evidence" value="ECO:0007669"/>
    <property type="project" value="TreeGrafter"/>
</dbReference>
<dbReference type="GO" id="GO:0008093">
    <property type="term" value="F:cytoskeletal anchor activity"/>
    <property type="evidence" value="ECO:0007669"/>
    <property type="project" value="InterPro"/>
</dbReference>
<dbReference type="Proteomes" id="UP000261600">
    <property type="component" value="Unplaced"/>
</dbReference>
<evidence type="ECO:0000256" key="3">
    <source>
        <dbReference type="SAM" id="Coils"/>
    </source>
</evidence>
<feature type="coiled-coil region" evidence="3">
    <location>
        <begin position="719"/>
        <end position="781"/>
    </location>
</feature>
<feature type="compositionally biased region" description="Low complexity" evidence="4">
    <location>
        <begin position="594"/>
        <end position="604"/>
    </location>
</feature>